<name>A0A0A7GED9_GEOAI</name>
<dbReference type="InterPro" id="IPR027417">
    <property type="entry name" value="P-loop_NTPase"/>
</dbReference>
<dbReference type="Gene3D" id="3.40.50.300">
    <property type="entry name" value="P-loop containing nucleotide triphosphate hydrolases"/>
    <property type="match status" value="1"/>
</dbReference>
<dbReference type="Proteomes" id="UP000030624">
    <property type="component" value="Chromosome"/>
</dbReference>
<protein>
    <submittedName>
        <fullName evidence="1">Htr-like protein</fullName>
    </submittedName>
</protein>
<dbReference type="KEGG" id="gac:GACE_1363"/>
<organism evidence="1 2">
    <name type="scientific">Geoglobus acetivorans</name>
    <dbReference type="NCBI Taxonomy" id="565033"/>
    <lineage>
        <taxon>Archaea</taxon>
        <taxon>Methanobacteriati</taxon>
        <taxon>Methanobacteriota</taxon>
        <taxon>Archaeoglobi</taxon>
        <taxon>Archaeoglobales</taxon>
        <taxon>Archaeoglobaceae</taxon>
        <taxon>Geoglobus</taxon>
    </lineage>
</organism>
<dbReference type="RefSeq" id="WP_048092188.1">
    <property type="nucleotide sequence ID" value="NZ_CP009552.1"/>
</dbReference>
<reference evidence="1 2" key="1">
    <citation type="journal article" date="2015" name="Appl. Environ. Microbiol.">
        <title>The Geoglobus acetivorans genome: Fe(III) reduction, acetate utilization, autotrophic growth, and degradation of aromatic compounds in a hyperthermophilic archaeon.</title>
        <authorList>
            <person name="Mardanov A.V."/>
            <person name="Slododkina G.B."/>
            <person name="Slobodkin A.I."/>
            <person name="Beletsky A.V."/>
            <person name="Gavrilov S.N."/>
            <person name="Kublanov I.V."/>
            <person name="Bonch-Osmolovskaya E.A."/>
            <person name="Skryabin K.G."/>
            <person name="Ravin N.V."/>
        </authorList>
    </citation>
    <scope>NUCLEOTIDE SEQUENCE [LARGE SCALE GENOMIC DNA]</scope>
    <source>
        <strain evidence="1 2">SBH6</strain>
    </source>
</reference>
<dbReference type="AlphaFoldDB" id="A0A0A7GED9"/>
<evidence type="ECO:0000313" key="2">
    <source>
        <dbReference type="Proteomes" id="UP000030624"/>
    </source>
</evidence>
<dbReference type="GeneID" id="24797943"/>
<dbReference type="STRING" id="565033.GACE_1363"/>
<dbReference type="HOGENOM" id="CLU_053639_1_0_2"/>
<dbReference type="EMBL" id="CP009552">
    <property type="protein sequence ID" value="AIY90404.1"/>
    <property type="molecule type" value="Genomic_DNA"/>
</dbReference>
<evidence type="ECO:0000313" key="1">
    <source>
        <dbReference type="EMBL" id="AIY90404.1"/>
    </source>
</evidence>
<sequence length="247" mass="28268">MFRTGIEIIDRFGGLNEGLNYVIEEPGAGGKEFAYYLLMKNTDKNLKIISISESGEEILKELQMNFSDESFNRIAKKLQIVSLDRFYFKGTCIPVRWVLGKEPDLEDLKGEGDLLSELANQVDAIEENTVLVLNSLTDLLRIPGKYDVGDILAMIHGLRKIALRKSVLVVILMTKGVISEQYQNLFLSISDGIMFFEWGKQGSMERWLYFRKLSGLLPHLERENITRMKIRFDPAAGFMVTQYERVL</sequence>
<proteinExistence type="predicted"/>
<gene>
    <name evidence="1" type="ORF">GACE_1363</name>
</gene>
<accession>A0A0A7GED9</accession>
<dbReference type="eggNOG" id="arCOG01172">
    <property type="taxonomic scope" value="Archaea"/>
</dbReference>